<dbReference type="PROSITE" id="PS50043">
    <property type="entry name" value="HTH_LUXR_2"/>
    <property type="match status" value="1"/>
</dbReference>
<keyword evidence="5" id="KW-0812">Transmembrane</keyword>
<dbReference type="InterPro" id="IPR036388">
    <property type="entry name" value="WH-like_DNA-bd_sf"/>
</dbReference>
<comment type="caution">
    <text evidence="7">The sequence shown here is derived from an EMBL/GenBank/DDBJ whole genome shotgun (WGS) entry which is preliminary data.</text>
</comment>
<keyword evidence="5" id="KW-0472">Membrane</keyword>
<feature type="transmembrane region" description="Helical" evidence="5">
    <location>
        <begin position="157"/>
        <end position="178"/>
    </location>
</feature>
<protein>
    <submittedName>
        <fullName evidence="7">Helix-turn-helix transcriptional regulator</fullName>
    </submittedName>
</protein>
<feature type="transmembrane region" description="Helical" evidence="5">
    <location>
        <begin position="43"/>
        <end position="62"/>
    </location>
</feature>
<evidence type="ECO:0000256" key="3">
    <source>
        <dbReference type="ARBA" id="ARBA00023163"/>
    </source>
</evidence>
<feature type="transmembrane region" description="Helical" evidence="5">
    <location>
        <begin position="350"/>
        <end position="373"/>
    </location>
</feature>
<dbReference type="SUPFAM" id="SSF46894">
    <property type="entry name" value="C-terminal effector domain of the bipartite response regulators"/>
    <property type="match status" value="1"/>
</dbReference>
<evidence type="ECO:0000313" key="7">
    <source>
        <dbReference type="EMBL" id="MBC2889050.1"/>
    </source>
</evidence>
<dbReference type="Pfam" id="PF00196">
    <property type="entry name" value="GerE"/>
    <property type="match status" value="1"/>
</dbReference>
<dbReference type="InterPro" id="IPR016032">
    <property type="entry name" value="Sig_transdc_resp-reg_C-effctor"/>
</dbReference>
<feature type="domain" description="HTH luxR-type" evidence="6">
    <location>
        <begin position="455"/>
        <end position="517"/>
    </location>
</feature>
<feature type="transmembrane region" description="Helical" evidence="5">
    <location>
        <begin position="231"/>
        <end position="252"/>
    </location>
</feature>
<feature type="region of interest" description="Disordered" evidence="4">
    <location>
        <begin position="398"/>
        <end position="439"/>
    </location>
</feature>
<feature type="transmembrane region" description="Helical" evidence="5">
    <location>
        <begin position="98"/>
        <end position="120"/>
    </location>
</feature>
<proteinExistence type="predicted"/>
<keyword evidence="8" id="KW-1185">Reference proteome</keyword>
<dbReference type="Proteomes" id="UP000587396">
    <property type="component" value="Unassembled WGS sequence"/>
</dbReference>
<keyword evidence="3" id="KW-0804">Transcription</keyword>
<dbReference type="CDD" id="cd06170">
    <property type="entry name" value="LuxR_C_like"/>
    <property type="match status" value="1"/>
</dbReference>
<evidence type="ECO:0000256" key="4">
    <source>
        <dbReference type="SAM" id="MobiDB-lite"/>
    </source>
</evidence>
<evidence type="ECO:0000313" key="8">
    <source>
        <dbReference type="Proteomes" id="UP000587396"/>
    </source>
</evidence>
<feature type="transmembrane region" description="Helical" evidence="5">
    <location>
        <begin position="12"/>
        <end position="31"/>
    </location>
</feature>
<dbReference type="AlphaFoldDB" id="A0A842JIX1"/>
<reference evidence="7 8" key="1">
    <citation type="submission" date="2020-08" db="EMBL/GenBank/DDBJ databases">
        <authorList>
            <person name="Liu C."/>
            <person name="Sun Q."/>
        </authorList>
    </citation>
    <scope>NUCLEOTIDE SEQUENCE [LARGE SCALE GENOMIC DNA]</scope>
    <source>
        <strain evidence="7 8">N22</strain>
    </source>
</reference>
<evidence type="ECO:0000256" key="2">
    <source>
        <dbReference type="ARBA" id="ARBA00023125"/>
    </source>
</evidence>
<dbReference type="PANTHER" id="PTHR44688">
    <property type="entry name" value="DNA-BINDING TRANSCRIPTIONAL ACTIVATOR DEVR_DOSR"/>
    <property type="match status" value="1"/>
</dbReference>
<keyword evidence="1" id="KW-0805">Transcription regulation</keyword>
<dbReference type="RefSeq" id="WP_185904934.1">
    <property type="nucleotide sequence ID" value="NZ_JACMSE010000003.1"/>
</dbReference>
<evidence type="ECO:0000259" key="6">
    <source>
        <dbReference type="PROSITE" id="PS50043"/>
    </source>
</evidence>
<feature type="compositionally biased region" description="Low complexity" evidence="4">
    <location>
        <begin position="426"/>
        <end position="439"/>
    </location>
</feature>
<gene>
    <name evidence="7" type="ORF">H7313_06765</name>
</gene>
<dbReference type="GO" id="GO:0006355">
    <property type="term" value="P:regulation of DNA-templated transcription"/>
    <property type="evidence" value="ECO:0007669"/>
    <property type="project" value="InterPro"/>
</dbReference>
<feature type="transmembrane region" description="Helical" evidence="5">
    <location>
        <begin position="74"/>
        <end position="92"/>
    </location>
</feature>
<evidence type="ECO:0000256" key="1">
    <source>
        <dbReference type="ARBA" id="ARBA00023015"/>
    </source>
</evidence>
<dbReference type="GO" id="GO:0003677">
    <property type="term" value="F:DNA binding"/>
    <property type="evidence" value="ECO:0007669"/>
    <property type="project" value="UniProtKB-KW"/>
</dbReference>
<sequence length="517" mass="54333">MSVSKAKTLLQSLRWYHLGFAFVWAITFAGLSSGDRAFAGQRLFGLSDQACALAAIAVAVLYERRRSPFPPRFAVGMGVLLAAGSCAYYLTVGGVLDVSAGSLAAGVLVGLALGFSYVLWQQFFASEGASRTAIYIPLSALLSVALSLLVSLLPDPARAACAVVVLPVAAAVSLRRCLREIVPADPMPRMTAKLAGGTVRALWKPVFCTCAIGFIWKLVSHLFAVPGGASSAPALAGMALAVAVVVLIELFSETGFAVLRVYQILFPLITGVFLLPTLLGLEFAPLAAGMLLFGFEIVNLLLIVTCAVYASERSLPSTQVYALCVGPTLVAMLAGDVVGTGLSPLATYDFAMAVNILFVCVYALSLVLFLVAFTRKGGRGRERAAEAAHDVAVVGARHDAPGAAPNEPPLGAESTVRSADAETCVEPGPSAPGEPAAPSQGAADIAALLDRRMDALGLAEPFSPREREVVGLVLRGNNVPAIARKLYISENTARDHMKSIYRKADIHSRQELIDLFD</sequence>
<evidence type="ECO:0000256" key="5">
    <source>
        <dbReference type="SAM" id="Phobius"/>
    </source>
</evidence>
<feature type="transmembrane region" description="Helical" evidence="5">
    <location>
        <begin position="199"/>
        <end position="219"/>
    </location>
</feature>
<dbReference type="Gene3D" id="1.10.10.10">
    <property type="entry name" value="Winged helix-like DNA-binding domain superfamily/Winged helix DNA-binding domain"/>
    <property type="match status" value="1"/>
</dbReference>
<feature type="transmembrane region" description="Helical" evidence="5">
    <location>
        <begin position="287"/>
        <end position="308"/>
    </location>
</feature>
<dbReference type="PANTHER" id="PTHR44688:SF16">
    <property type="entry name" value="DNA-BINDING TRANSCRIPTIONAL ACTIVATOR DEVR_DOSR"/>
    <property type="match status" value="1"/>
</dbReference>
<keyword evidence="2" id="KW-0238">DNA-binding</keyword>
<feature type="transmembrane region" description="Helical" evidence="5">
    <location>
        <begin position="132"/>
        <end position="151"/>
    </location>
</feature>
<feature type="transmembrane region" description="Helical" evidence="5">
    <location>
        <begin position="264"/>
        <end position="281"/>
    </location>
</feature>
<dbReference type="PRINTS" id="PR00038">
    <property type="entry name" value="HTHLUXR"/>
</dbReference>
<accession>A0A842JIX1</accession>
<feature type="transmembrane region" description="Helical" evidence="5">
    <location>
        <begin position="320"/>
        <end position="338"/>
    </location>
</feature>
<dbReference type="EMBL" id="JACMSE010000003">
    <property type="protein sequence ID" value="MBC2889050.1"/>
    <property type="molecule type" value="Genomic_DNA"/>
</dbReference>
<dbReference type="InterPro" id="IPR000792">
    <property type="entry name" value="Tscrpt_reg_LuxR_C"/>
</dbReference>
<keyword evidence="5" id="KW-1133">Transmembrane helix</keyword>
<dbReference type="SMART" id="SM00421">
    <property type="entry name" value="HTH_LUXR"/>
    <property type="match status" value="1"/>
</dbReference>
<name>A0A842JIX1_9ACTN</name>
<organism evidence="7 8">
    <name type="scientific">Gordonibacter massiliensis</name>
    <name type="common">ex Traore et al. 2017</name>
    <dbReference type="NCBI Taxonomy" id="1841863"/>
    <lineage>
        <taxon>Bacteria</taxon>
        <taxon>Bacillati</taxon>
        <taxon>Actinomycetota</taxon>
        <taxon>Coriobacteriia</taxon>
        <taxon>Eggerthellales</taxon>
        <taxon>Eggerthellaceae</taxon>
        <taxon>Gordonibacter</taxon>
    </lineage>
</organism>